<dbReference type="Pfam" id="PF02042">
    <property type="entry name" value="RWP-RK"/>
    <property type="match status" value="1"/>
</dbReference>
<keyword evidence="5" id="KW-0804">Transcription</keyword>
<evidence type="ECO:0000256" key="7">
    <source>
        <dbReference type="SAM" id="Coils"/>
    </source>
</evidence>
<evidence type="ECO:0000256" key="6">
    <source>
        <dbReference type="ARBA" id="ARBA00023242"/>
    </source>
</evidence>
<dbReference type="PANTHER" id="PTHR46373:SF2">
    <property type="entry name" value="RWP-RK DOMAIN-CONTAINING PROTEIN"/>
    <property type="match status" value="1"/>
</dbReference>
<sequence length="1829" mass="188597">MRGVRRPPRSAGRAKTSQADPSLAQIREFFHLPVEEASEQLGVNKSKLKRLCRENGVSRWPQRKLQSLVALRQHIQNDDRLLPHDRQAVLSRLELQWAAVLADPDKPLEREFEDMRKNLYKVRYQKRKQQRLSSGSGLWVGDEGEVDEGEEGDPDDEGGDHDEDEDDDEDQEAAAADVLPERTRLEGSRSEAEAAASPRRRRRFDPSSDLATKDEAEDVAGTAAGGTAPSPSALRRRRPHGLPQPQAQRRRRVGLLASSQRAQRRRRRAQWSTSSSSSSSSASPSVGDSSDGGTQQGAVEEGGIAAGGPHGGGSEHGSRSSSRRRRSSGGGAPGGGQHSSAAGGSSRLRSEVHASPQRAQQQQQLLLRLASSGSAQGAVGGAPPEGDAAATGGLGPTEEPRRISLFGSGLSVQSGPDRSAVGPLQRMRLKLRAPTLSSAPRDSQSSPPTPRQQQQLPLLPKQEMLDLPPMPPPQMQLIGQQSPTAPQPQLSPPQRRRVEQQVLGGGGLPLPRSRSLPQSRRTLESQQPQRQPHTLLRNQDVEVRRQQGGSGSGGQSWPLRMEEQPQQGQFWQQQQQQLAEQSSLERLQQPQLQTVQPPPPRPWSQSVSNVQEAQLSGPQLGPSGSASAMPYGGASQQRLYEQSQPTLQQPQTLYDDWRLQTSLQPLHERALQGHHRPEELSPARQRPQGLAGHEGRVVSGEGGGGADFRNAAQGDSGSGGGDDEAARWPSGLLAHDAGGGGGSGGGSGAMYLGPQQGGPGLEPPSSLREGGSRGLPASGASPPGAAAAAPALSTGHPQAPMPLPPRSSLQQPQQEFLGAPPPGAPMPPTQATRQLPPPQFFLPPPHMQWRSAHPLQLPAQPQPRPPRMAPDRLSPGPAGRPGAMGHLLARHSFPPLAAPAALTPADSRPAAAASLTPFAADAATHAAEPDPSTARSTSDAAAPTAATSSLYDQSLSSAPVSASMVPTPAATAAATASFSTQMGPPSALSIAVESRRQLALSQRLQQQQQQQQQQALAAHAHAQQLQLQQQQQQQAQAQAQQQLFQQQQAVHAQRQMQAQRLATQSPQRPLSPQQAQAQAQTQLMLLERRRRLAELRGMESTAAPMGPAATAAGGGATATPGSLAGSVMGSPLSMSAPTQLYYHPSGLGYPYAPHNERPMYPSAASLERSNSGSERERSTWAEGQRSGATAGAGTGTAAAPGSLGSIGIEGGPSGVGGGGGGGGAPAPGGAAAQPQWHQQPQLQLPPPMHYQQQQHHQQQQPAQHYQQPLSQRERALLALHSVEPLRAPGPGLPPDPTPHQHFQPPQQSLLRGAEVMAPGPPPPSMASQHAAFPGVVARRGSADPRDSPAAGGSVGVPTIEPSAAATAAAIGHEYRTRTVSHSAGSGGAAMLSLPSEHIAPTPMAAGAGGGGAEAAFDVISSATARREDIDSAIGSRSVAQLGSAPATTPVRGGIVSAAETLESQLSPGGGGGAGGSGAALSERQSQCQAGISLPAHPDHLGTETGHIAAAGGEAEAANETPAVAAAGAAASSIGGHDGGGGRGSAPTAANLHPSSPLHPMGLSATSQVLHLPPPAPQMPVMPSVTDAPPLPPPPPMPPFGGPSGSPLALKLLYDTWSGSPMDSSGRLGAPRVRSAPSGLLQSAGAPGGALGAGPGPSDRQLGVAGQLPSWGGAGSAGISGDDLPTHGSFGDMLAVFGDAQVQEEEAGGVVVLGDVASVGPGHRDVVAVAAFTAAAAVAMLGSQQQQHHSPQGWQRDPGYGGAAAAAASPAAAAAAATTITVALGATWPPQARPRQQQQPRVLFGGRSVAVRPKTFSGLGPSSRAPACFG</sequence>
<evidence type="ECO:0000259" key="9">
    <source>
        <dbReference type="PROSITE" id="PS51519"/>
    </source>
</evidence>
<dbReference type="InterPro" id="IPR003035">
    <property type="entry name" value="RWP-RK_dom"/>
</dbReference>
<keyword evidence="11" id="KW-1185">Reference proteome</keyword>
<feature type="compositionally biased region" description="Low complexity" evidence="8">
    <location>
        <begin position="1186"/>
        <end position="1206"/>
    </location>
</feature>
<dbReference type="GeneID" id="9616584"/>
<accession>D8U5A9</accession>
<feature type="compositionally biased region" description="Low complexity" evidence="8">
    <location>
        <begin position="338"/>
        <end position="347"/>
    </location>
</feature>
<dbReference type="GO" id="GO:0003700">
    <property type="term" value="F:DNA-binding transcription factor activity"/>
    <property type="evidence" value="ECO:0007669"/>
    <property type="project" value="InterPro"/>
</dbReference>
<keyword evidence="6" id="KW-0539">Nucleus</keyword>
<dbReference type="PROSITE" id="PS51519">
    <property type="entry name" value="RWP_RK"/>
    <property type="match status" value="1"/>
</dbReference>
<feature type="compositionally biased region" description="Pro residues" evidence="8">
    <location>
        <begin position="835"/>
        <end position="846"/>
    </location>
</feature>
<feature type="compositionally biased region" description="Gly residues" evidence="8">
    <location>
        <begin position="304"/>
        <end position="315"/>
    </location>
</feature>
<feature type="region of interest" description="Disordered" evidence="8">
    <location>
        <begin position="921"/>
        <end position="945"/>
    </location>
</feature>
<dbReference type="STRING" id="3068.D8U5A9"/>
<feature type="compositionally biased region" description="Polar residues" evidence="8">
    <location>
        <begin position="634"/>
        <end position="643"/>
    </location>
</feature>
<feature type="compositionally biased region" description="Polar residues" evidence="8">
    <location>
        <begin position="606"/>
        <end position="626"/>
    </location>
</feature>
<feature type="compositionally biased region" description="Low complexity" evidence="8">
    <location>
        <begin position="357"/>
        <end position="377"/>
    </location>
</feature>
<feature type="compositionally biased region" description="Gly residues" evidence="8">
    <location>
        <begin position="328"/>
        <end position="337"/>
    </location>
</feature>
<feature type="compositionally biased region" description="Low complexity" evidence="8">
    <location>
        <begin position="509"/>
        <end position="520"/>
    </location>
</feature>
<feature type="compositionally biased region" description="Low complexity" evidence="8">
    <location>
        <begin position="1742"/>
        <end position="1754"/>
    </location>
</feature>
<dbReference type="InParanoid" id="D8U5A9"/>
<dbReference type="InterPro" id="IPR044607">
    <property type="entry name" value="RKD-like"/>
</dbReference>
<proteinExistence type="predicted"/>
<feature type="compositionally biased region" description="Low complexity" evidence="8">
    <location>
        <begin position="1249"/>
        <end position="1268"/>
    </location>
</feature>
<evidence type="ECO:0000256" key="1">
    <source>
        <dbReference type="ARBA" id="ARBA00004049"/>
    </source>
</evidence>
<feature type="compositionally biased region" description="Low complexity" evidence="8">
    <location>
        <begin position="644"/>
        <end position="653"/>
    </location>
</feature>
<feature type="compositionally biased region" description="Basic and acidic residues" evidence="8">
    <location>
        <begin position="666"/>
        <end position="681"/>
    </location>
</feature>
<feature type="region of interest" description="Disordered" evidence="8">
    <location>
        <begin position="1528"/>
        <end position="1576"/>
    </location>
</feature>
<organism evidence="11">
    <name type="scientific">Volvox carteri f. nagariensis</name>
    <dbReference type="NCBI Taxonomy" id="3068"/>
    <lineage>
        <taxon>Eukaryota</taxon>
        <taxon>Viridiplantae</taxon>
        <taxon>Chlorophyta</taxon>
        <taxon>core chlorophytes</taxon>
        <taxon>Chlorophyceae</taxon>
        <taxon>CS clade</taxon>
        <taxon>Chlamydomonadales</taxon>
        <taxon>Volvocaceae</taxon>
        <taxon>Volvox</taxon>
    </lineage>
</organism>
<gene>
    <name evidence="10" type="ORF">VOLCADRAFT_127371</name>
</gene>
<feature type="compositionally biased region" description="Low complexity" evidence="8">
    <location>
        <begin position="220"/>
        <end position="233"/>
    </location>
</feature>
<reference evidence="10 11" key="1">
    <citation type="journal article" date="2010" name="Science">
        <title>Genomic analysis of organismal complexity in the multicellular green alga Volvox carteri.</title>
        <authorList>
            <person name="Prochnik S.E."/>
            <person name="Umen J."/>
            <person name="Nedelcu A.M."/>
            <person name="Hallmann A."/>
            <person name="Miller S.M."/>
            <person name="Nishii I."/>
            <person name="Ferris P."/>
            <person name="Kuo A."/>
            <person name="Mitros T."/>
            <person name="Fritz-Laylin L.K."/>
            <person name="Hellsten U."/>
            <person name="Chapman J."/>
            <person name="Simakov O."/>
            <person name="Rensing S.A."/>
            <person name="Terry A."/>
            <person name="Pangilinan J."/>
            <person name="Kapitonov V."/>
            <person name="Jurka J."/>
            <person name="Salamov A."/>
            <person name="Shapiro H."/>
            <person name="Schmutz J."/>
            <person name="Grimwood J."/>
            <person name="Lindquist E."/>
            <person name="Lucas S."/>
            <person name="Grigoriev I.V."/>
            <person name="Schmitt R."/>
            <person name="Kirk D."/>
            <person name="Rokhsar D.S."/>
        </authorList>
    </citation>
    <scope>NUCLEOTIDE SEQUENCE [LARGE SCALE GENOMIC DNA]</scope>
    <source>
        <strain evidence="11">f. Nagariensis / Eve</strain>
    </source>
</reference>
<feature type="compositionally biased region" description="Gly residues" evidence="8">
    <location>
        <begin position="1467"/>
        <end position="1477"/>
    </location>
</feature>
<feature type="compositionally biased region" description="Low complexity" evidence="8">
    <location>
        <begin position="1227"/>
        <end position="1242"/>
    </location>
</feature>
<feature type="compositionally biased region" description="Low complexity" evidence="8">
    <location>
        <begin position="270"/>
        <end position="289"/>
    </location>
</feature>
<feature type="compositionally biased region" description="Basic and acidic residues" evidence="8">
    <location>
        <begin position="179"/>
        <end position="192"/>
    </location>
</feature>
<feature type="region of interest" description="Disordered" evidence="8">
    <location>
        <begin position="1160"/>
        <end position="1268"/>
    </location>
</feature>
<feature type="region of interest" description="Disordered" evidence="8">
    <location>
        <begin position="133"/>
        <end position="891"/>
    </location>
</feature>
<dbReference type="KEGG" id="vcn:VOLCADRAFT_127371"/>
<dbReference type="GO" id="GO:0003677">
    <property type="term" value="F:DNA binding"/>
    <property type="evidence" value="ECO:0007669"/>
    <property type="project" value="UniProtKB-KW"/>
</dbReference>
<comment type="function">
    <text evidence="1">Putative transcription factor.</text>
</comment>
<feature type="compositionally biased region" description="Gly residues" evidence="8">
    <location>
        <begin position="1207"/>
        <end position="1226"/>
    </location>
</feature>
<feature type="compositionally biased region" description="Low complexity" evidence="8">
    <location>
        <begin position="443"/>
        <end position="467"/>
    </location>
</feature>
<protein>
    <submittedName>
        <fullName evidence="10">RWP-RK domain-containing transcription factor</fullName>
    </submittedName>
</protein>
<feature type="compositionally biased region" description="Low complexity" evidence="8">
    <location>
        <begin position="564"/>
        <end position="595"/>
    </location>
</feature>
<feature type="compositionally biased region" description="Gly residues" evidence="8">
    <location>
        <begin position="737"/>
        <end position="748"/>
    </location>
</feature>
<feature type="region of interest" description="Disordered" evidence="8">
    <location>
        <begin position="1057"/>
        <end position="1080"/>
    </location>
</feature>
<feature type="compositionally biased region" description="Gly residues" evidence="8">
    <location>
        <begin position="1645"/>
        <end position="1654"/>
    </location>
</feature>
<feature type="compositionally biased region" description="Pro residues" evidence="8">
    <location>
        <begin position="819"/>
        <end position="828"/>
    </location>
</feature>
<keyword evidence="2" id="KW-0805">Transcription regulation</keyword>
<feature type="compositionally biased region" description="Acidic residues" evidence="8">
    <location>
        <begin position="142"/>
        <end position="172"/>
    </location>
</feature>
<dbReference type="OrthoDB" id="6270329at2759"/>
<feature type="region of interest" description="Disordered" evidence="8">
    <location>
        <begin position="1463"/>
        <end position="1486"/>
    </location>
</feature>
<feature type="compositionally biased region" description="Low complexity" evidence="8">
    <location>
        <begin position="774"/>
        <end position="793"/>
    </location>
</feature>
<evidence type="ECO:0000256" key="3">
    <source>
        <dbReference type="ARBA" id="ARBA00023054"/>
    </source>
</evidence>
<evidence type="ECO:0000256" key="2">
    <source>
        <dbReference type="ARBA" id="ARBA00023015"/>
    </source>
</evidence>
<dbReference type="PANTHER" id="PTHR46373">
    <property type="entry name" value="PROTEIN RKD4"/>
    <property type="match status" value="1"/>
</dbReference>
<feature type="domain" description="RWP-RK" evidence="9">
    <location>
        <begin position="6"/>
        <end position="88"/>
    </location>
</feature>
<evidence type="ECO:0000313" key="10">
    <source>
        <dbReference type="EMBL" id="EFJ45182.1"/>
    </source>
</evidence>
<dbReference type="EMBL" id="GL378359">
    <property type="protein sequence ID" value="EFJ45182.1"/>
    <property type="molecule type" value="Genomic_DNA"/>
</dbReference>
<evidence type="ECO:0000256" key="8">
    <source>
        <dbReference type="SAM" id="MobiDB-lite"/>
    </source>
</evidence>
<feature type="region of interest" description="Disordered" evidence="8">
    <location>
        <begin position="1742"/>
        <end position="1762"/>
    </location>
</feature>
<dbReference type="Proteomes" id="UP000001058">
    <property type="component" value="Unassembled WGS sequence"/>
</dbReference>
<name>D8U5A9_VOLCA</name>
<feature type="region of interest" description="Disordered" evidence="8">
    <location>
        <begin position="1338"/>
        <end position="1357"/>
    </location>
</feature>
<evidence type="ECO:0000256" key="4">
    <source>
        <dbReference type="ARBA" id="ARBA00023125"/>
    </source>
</evidence>
<evidence type="ECO:0000313" key="11">
    <source>
        <dbReference type="Proteomes" id="UP000001058"/>
    </source>
</evidence>
<feature type="region of interest" description="Disordered" evidence="8">
    <location>
        <begin position="1621"/>
        <end position="1683"/>
    </location>
</feature>
<feature type="coiled-coil region" evidence="7">
    <location>
        <begin position="1020"/>
        <end position="1047"/>
    </location>
</feature>
<feature type="region of interest" description="Disordered" evidence="8">
    <location>
        <begin position="1"/>
        <end position="21"/>
    </location>
</feature>
<dbReference type="RefSeq" id="XP_002953858.1">
    <property type="nucleotide sequence ID" value="XM_002953812.1"/>
</dbReference>
<keyword evidence="3 7" id="KW-0175">Coiled coil</keyword>
<feature type="region of interest" description="Disordered" evidence="8">
    <location>
        <begin position="1284"/>
        <end position="1305"/>
    </location>
</feature>
<evidence type="ECO:0000256" key="5">
    <source>
        <dbReference type="ARBA" id="ARBA00023163"/>
    </source>
</evidence>
<keyword evidence="4" id="KW-0238">DNA-binding</keyword>
<dbReference type="eggNOG" id="ENOG502S1XF">
    <property type="taxonomic scope" value="Eukaryota"/>
</dbReference>